<feature type="region of interest" description="Disordered" evidence="1">
    <location>
        <begin position="270"/>
        <end position="317"/>
    </location>
</feature>
<protein>
    <recommendedName>
        <fullName evidence="6">RING-type E3 ubiquitin transferase</fullName>
    </recommendedName>
</protein>
<dbReference type="GO" id="GO:0004842">
    <property type="term" value="F:ubiquitin-protein transferase activity"/>
    <property type="evidence" value="ECO:0007669"/>
    <property type="project" value="InterPro"/>
</dbReference>
<dbReference type="SMART" id="SM00504">
    <property type="entry name" value="Ubox"/>
    <property type="match status" value="1"/>
</dbReference>
<reference evidence="5" key="1">
    <citation type="journal article" date="2023" name="Commun. Biol.">
        <title>Genome analysis of Parmales, the sister group of diatoms, reveals the evolutionary specialization of diatoms from phago-mixotrophs to photoautotrophs.</title>
        <authorList>
            <person name="Ban H."/>
            <person name="Sato S."/>
            <person name="Yoshikawa S."/>
            <person name="Yamada K."/>
            <person name="Nakamura Y."/>
            <person name="Ichinomiya M."/>
            <person name="Sato N."/>
            <person name="Blanc-Mathieu R."/>
            <person name="Endo H."/>
            <person name="Kuwata A."/>
            <person name="Ogata H."/>
        </authorList>
    </citation>
    <scope>NUCLEOTIDE SEQUENCE [LARGE SCALE GENOMIC DNA]</scope>
</reference>
<dbReference type="PANTHER" id="PTHR46573">
    <property type="entry name" value="WD REPEAT, SAM AND U-BOX DOMAIN-CONTAINING PROTEIN 1"/>
    <property type="match status" value="1"/>
</dbReference>
<dbReference type="InterPro" id="IPR000253">
    <property type="entry name" value="FHA_dom"/>
</dbReference>
<dbReference type="PROSITE" id="PS51698">
    <property type="entry name" value="U_BOX"/>
    <property type="match status" value="1"/>
</dbReference>
<evidence type="ECO:0000259" key="3">
    <source>
        <dbReference type="PROSITE" id="PS51698"/>
    </source>
</evidence>
<name>A0A9W7LEC8_9STRA</name>
<accession>A0A9W7LEC8</accession>
<evidence type="ECO:0000259" key="2">
    <source>
        <dbReference type="PROSITE" id="PS50006"/>
    </source>
</evidence>
<feature type="domain" description="FHA" evidence="2">
    <location>
        <begin position="353"/>
        <end position="425"/>
    </location>
</feature>
<dbReference type="Gene3D" id="3.30.40.10">
    <property type="entry name" value="Zinc/RING finger domain, C3HC4 (zinc finger)"/>
    <property type="match status" value="1"/>
</dbReference>
<gene>
    <name evidence="4" type="ORF">TrCOL_g8898</name>
</gene>
<dbReference type="SUPFAM" id="SSF57850">
    <property type="entry name" value="RING/U-box"/>
    <property type="match status" value="1"/>
</dbReference>
<proteinExistence type="predicted"/>
<dbReference type="SMART" id="SM00240">
    <property type="entry name" value="FHA"/>
    <property type="match status" value="2"/>
</dbReference>
<evidence type="ECO:0000256" key="1">
    <source>
        <dbReference type="SAM" id="MobiDB-lite"/>
    </source>
</evidence>
<dbReference type="Pfam" id="PF04564">
    <property type="entry name" value="U-box"/>
    <property type="match status" value="1"/>
</dbReference>
<evidence type="ECO:0008006" key="6">
    <source>
        <dbReference type="Google" id="ProtNLM"/>
    </source>
</evidence>
<dbReference type="InterPro" id="IPR003613">
    <property type="entry name" value="Ubox_domain"/>
</dbReference>
<comment type="caution">
    <text evidence="4">The sequence shown here is derived from an EMBL/GenBank/DDBJ whole genome shotgun (WGS) entry which is preliminary data.</text>
</comment>
<dbReference type="PANTHER" id="PTHR46573:SF1">
    <property type="entry name" value="WD REPEAT, SAM AND U-BOX DOMAIN-CONTAINING PROTEIN 1"/>
    <property type="match status" value="1"/>
</dbReference>
<feature type="domain" description="FHA" evidence="2">
    <location>
        <begin position="150"/>
        <end position="207"/>
    </location>
</feature>
<feature type="domain" description="U-box" evidence="3">
    <location>
        <begin position="25"/>
        <end position="98"/>
    </location>
</feature>
<dbReference type="Proteomes" id="UP001165065">
    <property type="component" value="Unassembled WGS sequence"/>
</dbReference>
<feature type="compositionally biased region" description="Basic and acidic residues" evidence="1">
    <location>
        <begin position="295"/>
        <end position="317"/>
    </location>
</feature>
<dbReference type="CDD" id="cd16655">
    <property type="entry name" value="RING-Ubox_WDSUB1-like"/>
    <property type="match status" value="1"/>
</dbReference>
<dbReference type="InterPro" id="IPR052085">
    <property type="entry name" value="WD-SAM-U-box"/>
</dbReference>
<sequence>MSSLTPSKPQTNQSRIALIIPPGQKLRDEFCCPITRELITDPCIASDGHTYDRTAIERWLRSNNTSPKTGQPLEHKHLVPNHNLKRLLTDMIEAGDSALYCQEEGVDMEEEEEKGPSVALVKEQVLVCKCLGPVESTWNNKTFRVGEDGAQGGRRRPKEHTAKDFIQFTDATVSRTHFSIIYSPTKSSFILSDLGSAGGTFVRVVKDSPFRVSSGTMFMLGKHQLKFLDPDKDDAEDSAVLAGGEDDCDALLEEITENLEGKGVISSERVNKKVVPQSGRRGTQVDTPQQDEEQGGVKEEEVGGEEQGKEGGEVGDGVFRESERNGLVAKLKCFAPPGTPIQGEVFGVSTNGVTMGRKTGNDVSFSQDMGGEVGIVGLDSSISGEHARVEWKGKGEGEGGELWLHDGGEKGKGSTNGTWLRLSGMHQKSEGWEIKHGCEILIGIVRFHCFYEEVVVERDYEEEK</sequence>
<dbReference type="CDD" id="cd00060">
    <property type="entry name" value="FHA"/>
    <property type="match status" value="2"/>
</dbReference>
<dbReference type="InterPro" id="IPR013083">
    <property type="entry name" value="Znf_RING/FYVE/PHD"/>
</dbReference>
<organism evidence="4 5">
    <name type="scientific">Triparma columacea</name>
    <dbReference type="NCBI Taxonomy" id="722753"/>
    <lineage>
        <taxon>Eukaryota</taxon>
        <taxon>Sar</taxon>
        <taxon>Stramenopiles</taxon>
        <taxon>Ochrophyta</taxon>
        <taxon>Bolidophyceae</taxon>
        <taxon>Parmales</taxon>
        <taxon>Triparmaceae</taxon>
        <taxon>Triparma</taxon>
    </lineage>
</organism>
<dbReference type="EMBL" id="BRYA01000366">
    <property type="protein sequence ID" value="GMI47965.1"/>
    <property type="molecule type" value="Genomic_DNA"/>
</dbReference>
<dbReference type="InterPro" id="IPR008984">
    <property type="entry name" value="SMAD_FHA_dom_sf"/>
</dbReference>
<evidence type="ECO:0000313" key="4">
    <source>
        <dbReference type="EMBL" id="GMI47965.1"/>
    </source>
</evidence>
<dbReference type="GO" id="GO:0016567">
    <property type="term" value="P:protein ubiquitination"/>
    <property type="evidence" value="ECO:0007669"/>
    <property type="project" value="InterPro"/>
</dbReference>
<keyword evidence="5" id="KW-1185">Reference proteome</keyword>
<dbReference type="Gene3D" id="2.60.200.20">
    <property type="match status" value="2"/>
</dbReference>
<dbReference type="SUPFAM" id="SSF49879">
    <property type="entry name" value="SMAD/FHA domain"/>
    <property type="match status" value="2"/>
</dbReference>
<dbReference type="PROSITE" id="PS50006">
    <property type="entry name" value="FHA_DOMAIN"/>
    <property type="match status" value="2"/>
</dbReference>
<dbReference type="Pfam" id="PF00498">
    <property type="entry name" value="FHA"/>
    <property type="match status" value="2"/>
</dbReference>
<dbReference type="OrthoDB" id="424220at2759"/>
<dbReference type="AlphaFoldDB" id="A0A9W7LEC8"/>
<evidence type="ECO:0000313" key="5">
    <source>
        <dbReference type="Proteomes" id="UP001165065"/>
    </source>
</evidence>